<reference evidence="1 2" key="1">
    <citation type="journal article" date="2023" name="Plants (Basel)">
        <title>Bridging the Gap: Combining Genomics and Transcriptomics Approaches to Understand Stylosanthes scabra, an Orphan Legume from the Brazilian Caatinga.</title>
        <authorList>
            <person name="Ferreira-Neto J.R.C."/>
            <person name="da Silva M.D."/>
            <person name="Binneck E."/>
            <person name="de Melo N.F."/>
            <person name="da Silva R.H."/>
            <person name="de Melo A.L.T.M."/>
            <person name="Pandolfi V."/>
            <person name="Bustamante F.O."/>
            <person name="Brasileiro-Vidal A.C."/>
            <person name="Benko-Iseppon A.M."/>
        </authorList>
    </citation>
    <scope>NUCLEOTIDE SEQUENCE [LARGE SCALE GENOMIC DNA]</scope>
    <source>
        <tissue evidence="1">Leaves</tissue>
    </source>
</reference>
<keyword evidence="2" id="KW-1185">Reference proteome</keyword>
<sequence length="204" mass="23817">MSPYQLLYRKACHLPLKLEYKYIGPLNSSIWTKRQLQKIGFYNSMNWKNSDVKPTTTPKSTRRILRSDMTRKSSGEHLNQAKKCYFTIQDSKLLEDKQPLKFGVDSLYSTIIMASSSAPVSVFYEHRFRKEFNQQLFESHARRRKVILEVGFNFDEGEYPQIIEQIFLRGWRRLAAPMTGVSKLLVQEFYANAAISDEEAANED</sequence>
<name>A0ABU6RFV7_9FABA</name>
<dbReference type="EMBL" id="JASCZI010030472">
    <property type="protein sequence ID" value="MED6122912.1"/>
    <property type="molecule type" value="Genomic_DNA"/>
</dbReference>
<dbReference type="Proteomes" id="UP001341840">
    <property type="component" value="Unassembled WGS sequence"/>
</dbReference>
<evidence type="ECO:0000313" key="1">
    <source>
        <dbReference type="EMBL" id="MED6122912.1"/>
    </source>
</evidence>
<comment type="caution">
    <text evidence="1">The sequence shown here is derived from an EMBL/GenBank/DDBJ whole genome shotgun (WGS) entry which is preliminary data.</text>
</comment>
<proteinExistence type="predicted"/>
<protein>
    <submittedName>
        <fullName evidence="1">Uncharacterized protein</fullName>
    </submittedName>
</protein>
<organism evidence="1 2">
    <name type="scientific">Stylosanthes scabra</name>
    <dbReference type="NCBI Taxonomy" id="79078"/>
    <lineage>
        <taxon>Eukaryota</taxon>
        <taxon>Viridiplantae</taxon>
        <taxon>Streptophyta</taxon>
        <taxon>Embryophyta</taxon>
        <taxon>Tracheophyta</taxon>
        <taxon>Spermatophyta</taxon>
        <taxon>Magnoliopsida</taxon>
        <taxon>eudicotyledons</taxon>
        <taxon>Gunneridae</taxon>
        <taxon>Pentapetalae</taxon>
        <taxon>rosids</taxon>
        <taxon>fabids</taxon>
        <taxon>Fabales</taxon>
        <taxon>Fabaceae</taxon>
        <taxon>Papilionoideae</taxon>
        <taxon>50 kb inversion clade</taxon>
        <taxon>dalbergioids sensu lato</taxon>
        <taxon>Dalbergieae</taxon>
        <taxon>Pterocarpus clade</taxon>
        <taxon>Stylosanthes</taxon>
    </lineage>
</organism>
<accession>A0ABU6RFV7</accession>
<evidence type="ECO:0000313" key="2">
    <source>
        <dbReference type="Proteomes" id="UP001341840"/>
    </source>
</evidence>
<gene>
    <name evidence="1" type="ORF">PIB30_044346</name>
</gene>